<comment type="caution">
    <text evidence="2">The sequence shown here is derived from an EMBL/GenBank/DDBJ whole genome shotgun (WGS) entry which is preliminary data.</text>
</comment>
<dbReference type="RefSeq" id="WP_209853702.1">
    <property type="nucleotide sequence ID" value="NZ_JAGGJV010000005.1"/>
</dbReference>
<reference evidence="2 3" key="1">
    <citation type="submission" date="2021-03" db="EMBL/GenBank/DDBJ databases">
        <title>Genomic Encyclopedia of Type Strains, Phase IV (KMG-IV): sequencing the most valuable type-strain genomes for metagenomic binning, comparative biology and taxonomic classification.</title>
        <authorList>
            <person name="Goeker M."/>
        </authorList>
    </citation>
    <scope>NUCLEOTIDE SEQUENCE [LARGE SCALE GENOMIC DNA]</scope>
    <source>
        <strain evidence="2 3">DSM 26427</strain>
    </source>
</reference>
<keyword evidence="3" id="KW-1185">Reference proteome</keyword>
<keyword evidence="1" id="KW-0812">Transmembrane</keyword>
<protein>
    <submittedName>
        <fullName evidence="2">Uncharacterized protein</fullName>
    </submittedName>
</protein>
<gene>
    <name evidence="2" type="ORF">J2Z75_003195</name>
</gene>
<evidence type="ECO:0000313" key="2">
    <source>
        <dbReference type="EMBL" id="MBP1859678.1"/>
    </source>
</evidence>
<dbReference type="Proteomes" id="UP000823786">
    <property type="component" value="Unassembled WGS sequence"/>
</dbReference>
<name>A0ABS4ENZ9_9HYPH</name>
<keyword evidence="1" id="KW-0472">Membrane</keyword>
<accession>A0ABS4ENZ9</accession>
<proteinExistence type="predicted"/>
<feature type="transmembrane region" description="Helical" evidence="1">
    <location>
        <begin position="12"/>
        <end position="31"/>
    </location>
</feature>
<evidence type="ECO:0000256" key="1">
    <source>
        <dbReference type="SAM" id="Phobius"/>
    </source>
</evidence>
<keyword evidence="1" id="KW-1133">Transmembrane helix</keyword>
<organism evidence="2 3">
    <name type="scientific">Rhizobium herbae</name>
    <dbReference type="NCBI Taxonomy" id="508661"/>
    <lineage>
        <taxon>Bacteria</taxon>
        <taxon>Pseudomonadati</taxon>
        <taxon>Pseudomonadota</taxon>
        <taxon>Alphaproteobacteria</taxon>
        <taxon>Hyphomicrobiales</taxon>
        <taxon>Rhizobiaceae</taxon>
        <taxon>Rhizobium/Agrobacterium group</taxon>
        <taxon>Rhizobium</taxon>
    </lineage>
</organism>
<sequence length="80" mass="9100">MTWTFFVKRMLALPVLALAGAYVIMVIWTQLIRHDYIDNATFAWFPTVAIVWSSFCLVACALAGWPEKQSDEPDTSSQEE</sequence>
<feature type="transmembrane region" description="Helical" evidence="1">
    <location>
        <begin position="43"/>
        <end position="65"/>
    </location>
</feature>
<dbReference type="EMBL" id="JAGGJV010000005">
    <property type="protein sequence ID" value="MBP1859678.1"/>
    <property type="molecule type" value="Genomic_DNA"/>
</dbReference>
<evidence type="ECO:0000313" key="3">
    <source>
        <dbReference type="Proteomes" id="UP000823786"/>
    </source>
</evidence>